<feature type="coiled-coil region" evidence="6">
    <location>
        <begin position="164"/>
        <end position="191"/>
    </location>
</feature>
<keyword evidence="9" id="KW-1185">Reference proteome</keyword>
<dbReference type="PIRSF" id="PIRSF006809">
    <property type="entry name" value="GTP-binding_hflX_prd"/>
    <property type="match status" value="1"/>
</dbReference>
<keyword evidence="6" id="KW-0175">Coiled coil</keyword>
<dbReference type="PROSITE" id="PS51705">
    <property type="entry name" value="G_HFLX"/>
    <property type="match status" value="1"/>
</dbReference>
<evidence type="ECO:0000313" key="8">
    <source>
        <dbReference type="EMBL" id="MFB5192116.1"/>
    </source>
</evidence>
<dbReference type="InterPro" id="IPR006073">
    <property type="entry name" value="GTP-bd"/>
</dbReference>
<evidence type="ECO:0000256" key="2">
    <source>
        <dbReference type="ARBA" id="ARBA00022741"/>
    </source>
</evidence>
<comment type="function">
    <text evidence="5">GTPase that associates with the 50S ribosomal subunit and may have a role during protein synthesis or ribosome biogenesis.</text>
</comment>
<dbReference type="CDD" id="cd01878">
    <property type="entry name" value="HflX"/>
    <property type="match status" value="1"/>
</dbReference>
<comment type="subunit">
    <text evidence="5">Monomer. Associates with the 50S ribosomal subunit.</text>
</comment>
<dbReference type="InterPro" id="IPR042108">
    <property type="entry name" value="GTPase_HflX_N_sf"/>
</dbReference>
<dbReference type="InterPro" id="IPR016496">
    <property type="entry name" value="GTPase_HflX"/>
</dbReference>
<accession>A0ABV5AIN7</accession>
<gene>
    <name evidence="5 8" type="primary">hflX</name>
    <name evidence="8" type="ORF">KKP3000_000910</name>
</gene>
<dbReference type="InterPro" id="IPR030394">
    <property type="entry name" value="G_HFLX_dom"/>
</dbReference>
<evidence type="ECO:0000259" key="7">
    <source>
        <dbReference type="PROSITE" id="PS51705"/>
    </source>
</evidence>
<feature type="domain" description="Hflx-type G" evidence="7">
    <location>
        <begin position="197"/>
        <end position="363"/>
    </location>
</feature>
<dbReference type="Pfam" id="PF16360">
    <property type="entry name" value="GTP-bdg_M"/>
    <property type="match status" value="1"/>
</dbReference>
<dbReference type="InterPro" id="IPR032305">
    <property type="entry name" value="GTP-bd_M"/>
</dbReference>
<keyword evidence="5" id="KW-0963">Cytoplasm</keyword>
<evidence type="ECO:0000256" key="4">
    <source>
        <dbReference type="ARBA" id="ARBA00023134"/>
    </source>
</evidence>
<keyword evidence="3" id="KW-0460">Magnesium</keyword>
<proteinExistence type="inferred from homology"/>
<dbReference type="Proteomes" id="UP001579974">
    <property type="component" value="Unassembled WGS sequence"/>
</dbReference>
<keyword evidence="4 5" id="KW-0342">GTP-binding</keyword>
<reference evidence="8 9" key="1">
    <citation type="journal article" date="2024" name="Int. J. Mol. Sci.">
        <title>Exploration of Alicyclobacillus spp. Genome in Search of Antibiotic Resistance.</title>
        <authorList>
            <person name="Bucka-Kolendo J."/>
            <person name="Kiousi D.E."/>
            <person name="Dekowska A."/>
            <person name="Mikolajczuk-Szczyrba A."/>
            <person name="Karadedos D.M."/>
            <person name="Michael P."/>
            <person name="Galanis A."/>
            <person name="Sokolowska B."/>
        </authorList>
    </citation>
    <scope>NUCLEOTIDE SEQUENCE [LARGE SCALE GENOMIC DNA]</scope>
    <source>
        <strain evidence="8 9">KKP 3000</strain>
    </source>
</reference>
<comment type="similarity">
    <text evidence="5">Belongs to the TRAFAC class OBG-HflX-like GTPase superfamily. HflX GTPase family.</text>
</comment>
<dbReference type="SUPFAM" id="SSF52540">
    <property type="entry name" value="P-loop containing nucleoside triphosphate hydrolases"/>
    <property type="match status" value="1"/>
</dbReference>
<dbReference type="InterPro" id="IPR027417">
    <property type="entry name" value="P-loop_NTPase"/>
</dbReference>
<dbReference type="EMBL" id="JBDXSU010000017">
    <property type="protein sequence ID" value="MFB5192116.1"/>
    <property type="molecule type" value="Genomic_DNA"/>
</dbReference>
<dbReference type="HAMAP" id="MF_00900">
    <property type="entry name" value="GTPase_HflX"/>
    <property type="match status" value="1"/>
</dbReference>
<comment type="caution">
    <text evidence="8">The sequence shown here is derived from an EMBL/GenBank/DDBJ whole genome shotgun (WGS) entry which is preliminary data.</text>
</comment>
<dbReference type="Pfam" id="PF01926">
    <property type="entry name" value="MMR_HSR1"/>
    <property type="match status" value="1"/>
</dbReference>
<evidence type="ECO:0000256" key="6">
    <source>
        <dbReference type="SAM" id="Coils"/>
    </source>
</evidence>
<name>A0ABV5AIN7_9BACL</name>
<keyword evidence="2 5" id="KW-0547">Nucleotide-binding</keyword>
<comment type="subcellular location">
    <subcellularLocation>
        <location evidence="5">Cytoplasm</location>
    </subcellularLocation>
    <text evidence="5">May associate with membranes.</text>
</comment>
<sequence length="426" mass="47774">MQKEENTVILAMCQVGQETDDRVAYREQELTGLCEAAGGTVIGVVSQKRAQVDGRTLLGSGKLDELANLAEQNEADLIVADRELTPAQVRNLERLLPCRIVDRTQLILDIFARRAQTREGRVQVEIAQLNYLMPRLTGRGVELSRLGGGIGTRGPGETQLEMDRRRIRTRMTHLRKELASVERQRATMRGRRRRDVPVVALVGYTNAGKTTLQSMWVRDKANATAPMGQNRLFDTLDPTARQVRTKLGNEYVVIDTVGFVEDLPHHLVDAFKATLEETKYADVIVVVVDAGHEPIAHLETTRKVLDDLGALSKPIVTFFNKMDVSPIQPAPDVHAVETLYGAAAKESLEPLYETVERLLSLDEVRVTLHTHPNDFIWDRLLKNGRIESADPVSSEEWLVTAVTSRRDAHLWQQQRQDGSAHEPQNH</sequence>
<dbReference type="RefSeq" id="WP_275472830.1">
    <property type="nucleotide sequence ID" value="NZ_CP162940.1"/>
</dbReference>
<keyword evidence="1" id="KW-0479">Metal-binding</keyword>
<evidence type="ECO:0000256" key="3">
    <source>
        <dbReference type="ARBA" id="ARBA00022842"/>
    </source>
</evidence>
<dbReference type="NCBIfam" id="TIGR03156">
    <property type="entry name" value="GTP_HflX"/>
    <property type="match status" value="1"/>
</dbReference>
<dbReference type="PANTHER" id="PTHR10229:SF0">
    <property type="entry name" value="GTP-BINDING PROTEIN 6-RELATED"/>
    <property type="match status" value="1"/>
</dbReference>
<dbReference type="Pfam" id="PF13167">
    <property type="entry name" value="GTP-bdg_N"/>
    <property type="match status" value="1"/>
</dbReference>
<protein>
    <recommendedName>
        <fullName evidence="5">GTPase HflX</fullName>
    </recommendedName>
    <alternativeName>
        <fullName evidence="5">GTP-binding protein HflX</fullName>
    </alternativeName>
</protein>
<evidence type="ECO:0000313" key="9">
    <source>
        <dbReference type="Proteomes" id="UP001579974"/>
    </source>
</evidence>
<dbReference type="Gene3D" id="3.40.50.11060">
    <property type="entry name" value="GTPase HflX, N-terminal domain"/>
    <property type="match status" value="1"/>
</dbReference>
<dbReference type="PANTHER" id="PTHR10229">
    <property type="entry name" value="GTP-BINDING PROTEIN HFLX"/>
    <property type="match status" value="1"/>
</dbReference>
<dbReference type="Gene3D" id="3.40.50.300">
    <property type="entry name" value="P-loop containing nucleotide triphosphate hydrolases"/>
    <property type="match status" value="1"/>
</dbReference>
<evidence type="ECO:0000256" key="5">
    <source>
        <dbReference type="HAMAP-Rule" id="MF_00900"/>
    </source>
</evidence>
<dbReference type="InterPro" id="IPR025121">
    <property type="entry name" value="GTPase_HflX_N"/>
</dbReference>
<evidence type="ECO:0000256" key="1">
    <source>
        <dbReference type="ARBA" id="ARBA00022723"/>
    </source>
</evidence>
<organism evidence="8 9">
    <name type="scientific">Alicyclobacillus fastidiosus</name>
    <dbReference type="NCBI Taxonomy" id="392011"/>
    <lineage>
        <taxon>Bacteria</taxon>
        <taxon>Bacillati</taxon>
        <taxon>Bacillota</taxon>
        <taxon>Bacilli</taxon>
        <taxon>Bacillales</taxon>
        <taxon>Alicyclobacillaceae</taxon>
        <taxon>Alicyclobacillus</taxon>
    </lineage>
</organism>
<dbReference type="Gene3D" id="6.10.250.2860">
    <property type="match status" value="1"/>
</dbReference>